<keyword evidence="6" id="KW-0547">Nucleotide-binding</keyword>
<evidence type="ECO:0000256" key="6">
    <source>
        <dbReference type="ARBA" id="ARBA00022741"/>
    </source>
</evidence>
<evidence type="ECO:0000256" key="9">
    <source>
        <dbReference type="ARBA" id="ARBA00022977"/>
    </source>
</evidence>
<dbReference type="UniPathway" id="UPA00060">
    <property type="reaction ID" value="UER00138"/>
</dbReference>
<keyword evidence="7 11" id="KW-0418">Kinase</keyword>
<dbReference type="PANTHER" id="PTHR20858">
    <property type="entry name" value="PHOSPHOMETHYLPYRIMIDINE KINASE"/>
    <property type="match status" value="1"/>
</dbReference>
<comment type="catalytic activity">
    <reaction evidence="2">
        <text>4-amino-2-methyl-5-(phosphooxymethyl)pyrimidine + ATP = 4-amino-2-methyl-5-(diphosphooxymethyl)pyrimidine + ADP</text>
        <dbReference type="Rhea" id="RHEA:19893"/>
        <dbReference type="ChEBI" id="CHEBI:30616"/>
        <dbReference type="ChEBI" id="CHEBI:57841"/>
        <dbReference type="ChEBI" id="CHEBI:58354"/>
        <dbReference type="ChEBI" id="CHEBI:456216"/>
        <dbReference type="EC" id="2.7.4.7"/>
    </reaction>
</comment>
<comment type="caution">
    <text evidence="11">The sequence shown here is derived from an EMBL/GenBank/DDBJ whole genome shotgun (WGS) entry which is preliminary data.</text>
</comment>
<organism evidence="11 12">
    <name type="scientific">Bifidobacterium aquikefiri</name>
    <dbReference type="NCBI Taxonomy" id="1653207"/>
    <lineage>
        <taxon>Bacteria</taxon>
        <taxon>Bacillati</taxon>
        <taxon>Actinomycetota</taxon>
        <taxon>Actinomycetes</taxon>
        <taxon>Bifidobacteriales</taxon>
        <taxon>Bifidobacteriaceae</taxon>
        <taxon>Bifidobacterium</taxon>
    </lineage>
</organism>
<gene>
    <name evidence="11" type="ORF">BAQU_1599</name>
</gene>
<feature type="domain" description="Pyridoxamine kinase/Phosphomethylpyrimidine kinase" evidence="10">
    <location>
        <begin position="49"/>
        <end position="292"/>
    </location>
</feature>
<evidence type="ECO:0000313" key="12">
    <source>
        <dbReference type="Proteomes" id="UP000216451"/>
    </source>
</evidence>
<sequence length="314" mass="33566">MVNNTAEHIITKSPATNHGDPVDIAADIKNSGVYEGTRLIPVLTIAGSDCSGGAGVQADLKTMSANGVFAESVITSVVAENTARVISVQNIDVNIIKDQIDAVFEDIPPKAVKIGMLGSPEIMHAVAEKLEQYNPEHVVIDPVMYAKNGAALMDPSCIGTLIDIIIPRAGVLTPNIPEAERISDMEIRSVADQRKAAQVIQKMGCLSVLVKGGHAHGDARDVLFDGEQFHEFTTSRIPTKNTHGTGCTYSSAIASQLALGYRRGQAIARAKRYVTVAIQHALMLGNGNGPTHHFWDLYEHGLDDSVVGKSQVVR</sequence>
<dbReference type="InterPro" id="IPR029056">
    <property type="entry name" value="Ribokinase-like"/>
</dbReference>
<dbReference type="Gene3D" id="3.40.1190.20">
    <property type="match status" value="1"/>
</dbReference>
<dbReference type="GO" id="GO:0005524">
    <property type="term" value="F:ATP binding"/>
    <property type="evidence" value="ECO:0007669"/>
    <property type="project" value="UniProtKB-KW"/>
</dbReference>
<proteinExistence type="predicted"/>
<dbReference type="RefSeq" id="WP_211277148.1">
    <property type="nucleotide sequence ID" value="NZ_JBDNSG010000011.1"/>
</dbReference>
<dbReference type="Pfam" id="PF08543">
    <property type="entry name" value="Phos_pyr_kin"/>
    <property type="match status" value="1"/>
</dbReference>
<keyword evidence="8" id="KW-0067">ATP-binding</keyword>
<dbReference type="InterPro" id="IPR004399">
    <property type="entry name" value="HMP/HMP-P_kinase_dom"/>
</dbReference>
<dbReference type="GO" id="GO:0009228">
    <property type="term" value="P:thiamine biosynthetic process"/>
    <property type="evidence" value="ECO:0007669"/>
    <property type="project" value="UniProtKB-KW"/>
</dbReference>
<dbReference type="GO" id="GO:0009229">
    <property type="term" value="P:thiamine diphosphate biosynthetic process"/>
    <property type="evidence" value="ECO:0007669"/>
    <property type="project" value="UniProtKB-UniPathway"/>
</dbReference>
<evidence type="ECO:0000256" key="5">
    <source>
        <dbReference type="ARBA" id="ARBA00022679"/>
    </source>
</evidence>
<dbReference type="Proteomes" id="UP000216451">
    <property type="component" value="Unassembled WGS sequence"/>
</dbReference>
<evidence type="ECO:0000313" key="11">
    <source>
        <dbReference type="EMBL" id="OZG65416.1"/>
    </source>
</evidence>
<comment type="catalytic activity">
    <reaction evidence="1">
        <text>4-amino-5-hydroxymethyl-2-methylpyrimidine + ATP = 4-amino-2-methyl-5-(phosphooxymethyl)pyrimidine + ADP + H(+)</text>
        <dbReference type="Rhea" id="RHEA:23096"/>
        <dbReference type="ChEBI" id="CHEBI:15378"/>
        <dbReference type="ChEBI" id="CHEBI:16892"/>
        <dbReference type="ChEBI" id="CHEBI:30616"/>
        <dbReference type="ChEBI" id="CHEBI:58354"/>
        <dbReference type="ChEBI" id="CHEBI:456216"/>
        <dbReference type="EC" id="2.7.1.49"/>
    </reaction>
</comment>
<reference evidence="11 12" key="1">
    <citation type="journal article" date="2017" name="BMC Genomics">
        <title>Comparative genomic and phylogenomic analyses of the Bifidobacteriaceae family.</title>
        <authorList>
            <person name="Lugli G.A."/>
            <person name="Milani C."/>
            <person name="Turroni F."/>
            <person name="Duranti S."/>
            <person name="Mancabelli L."/>
            <person name="Mangifesta M."/>
            <person name="Ferrario C."/>
            <person name="Modesto M."/>
            <person name="Mattarelli P."/>
            <person name="Jiri K."/>
            <person name="van Sinderen D."/>
            <person name="Ventura M."/>
        </authorList>
    </citation>
    <scope>NUCLEOTIDE SEQUENCE [LARGE SCALE GENOMIC DNA]</scope>
    <source>
        <strain evidence="11 12">LMG 28769</strain>
    </source>
</reference>
<keyword evidence="12" id="KW-1185">Reference proteome</keyword>
<accession>A0A261G326</accession>
<evidence type="ECO:0000256" key="4">
    <source>
        <dbReference type="ARBA" id="ARBA00004769"/>
    </source>
</evidence>
<dbReference type="GO" id="GO:0008972">
    <property type="term" value="F:phosphomethylpyrimidine kinase activity"/>
    <property type="evidence" value="ECO:0007669"/>
    <property type="project" value="UniProtKB-EC"/>
</dbReference>
<dbReference type="InterPro" id="IPR013749">
    <property type="entry name" value="PM/HMP-P_kinase-1"/>
</dbReference>
<comment type="pathway">
    <text evidence="4">Cofactor biosynthesis; thiamine diphosphate biosynthesis; 4-amino-2-methyl-5-diphosphomethylpyrimidine from 5-amino-1-(5-phospho-D-ribosyl)imidazole: step 3/3.</text>
</comment>
<dbReference type="FunFam" id="3.40.1190.20:FF:000003">
    <property type="entry name" value="Phosphomethylpyrimidine kinase ThiD"/>
    <property type="match status" value="1"/>
</dbReference>
<dbReference type="EMBL" id="MWXA01000008">
    <property type="protein sequence ID" value="OZG65416.1"/>
    <property type="molecule type" value="Genomic_DNA"/>
</dbReference>
<name>A0A261G326_9BIFI</name>
<dbReference type="NCBIfam" id="TIGR00097">
    <property type="entry name" value="HMP-P_kinase"/>
    <property type="match status" value="1"/>
</dbReference>
<dbReference type="GO" id="GO:0005829">
    <property type="term" value="C:cytosol"/>
    <property type="evidence" value="ECO:0007669"/>
    <property type="project" value="TreeGrafter"/>
</dbReference>
<dbReference type="SUPFAM" id="SSF53613">
    <property type="entry name" value="Ribokinase-like"/>
    <property type="match status" value="1"/>
</dbReference>
<protein>
    <submittedName>
        <fullName evidence="11">Hydroxymethylpyrimidine/phosphomethylpyrimidine kinase</fullName>
    </submittedName>
</protein>
<dbReference type="PANTHER" id="PTHR20858:SF17">
    <property type="entry name" value="HYDROXYMETHYLPYRIMIDINE_PHOSPHOMETHYLPYRIMIDINE KINASE THI20-RELATED"/>
    <property type="match status" value="1"/>
</dbReference>
<evidence type="ECO:0000256" key="2">
    <source>
        <dbReference type="ARBA" id="ARBA00000565"/>
    </source>
</evidence>
<evidence type="ECO:0000256" key="7">
    <source>
        <dbReference type="ARBA" id="ARBA00022777"/>
    </source>
</evidence>
<dbReference type="GeneID" id="98296264"/>
<keyword evidence="9" id="KW-0784">Thiamine biosynthesis</keyword>
<evidence type="ECO:0000256" key="3">
    <source>
        <dbReference type="ARBA" id="ARBA00003848"/>
    </source>
</evidence>
<keyword evidence="5" id="KW-0808">Transferase</keyword>
<evidence type="ECO:0000259" key="10">
    <source>
        <dbReference type="Pfam" id="PF08543"/>
    </source>
</evidence>
<evidence type="ECO:0000256" key="8">
    <source>
        <dbReference type="ARBA" id="ARBA00022840"/>
    </source>
</evidence>
<comment type="function">
    <text evidence="3">Catalyzes the phosphorylation of hydroxymethylpyrimidine phosphate (HMP-P) to HMP-PP, and of HMP to HMP-P.</text>
</comment>
<dbReference type="CDD" id="cd01169">
    <property type="entry name" value="HMPP_kinase"/>
    <property type="match status" value="1"/>
</dbReference>
<dbReference type="GO" id="GO:0008902">
    <property type="term" value="F:hydroxymethylpyrimidine kinase activity"/>
    <property type="evidence" value="ECO:0007669"/>
    <property type="project" value="UniProtKB-EC"/>
</dbReference>
<dbReference type="AlphaFoldDB" id="A0A261G326"/>
<evidence type="ECO:0000256" key="1">
    <source>
        <dbReference type="ARBA" id="ARBA00000151"/>
    </source>
</evidence>